<dbReference type="InterPro" id="IPR032675">
    <property type="entry name" value="LRR_dom_sf"/>
</dbReference>
<keyword evidence="2" id="KW-1185">Reference proteome</keyword>
<organism evidence="1 2">
    <name type="scientific">Serendipita vermifera MAFF 305830</name>
    <dbReference type="NCBI Taxonomy" id="933852"/>
    <lineage>
        <taxon>Eukaryota</taxon>
        <taxon>Fungi</taxon>
        <taxon>Dikarya</taxon>
        <taxon>Basidiomycota</taxon>
        <taxon>Agaricomycotina</taxon>
        <taxon>Agaricomycetes</taxon>
        <taxon>Sebacinales</taxon>
        <taxon>Serendipitaceae</taxon>
        <taxon>Serendipita</taxon>
    </lineage>
</organism>
<dbReference type="SUPFAM" id="SSF52047">
    <property type="entry name" value="RNI-like"/>
    <property type="match status" value="1"/>
</dbReference>
<dbReference type="EMBL" id="KN824369">
    <property type="protein sequence ID" value="KIM21890.1"/>
    <property type="molecule type" value="Genomic_DNA"/>
</dbReference>
<protein>
    <submittedName>
        <fullName evidence="1">Uncharacterized protein</fullName>
    </submittedName>
</protein>
<evidence type="ECO:0000313" key="1">
    <source>
        <dbReference type="EMBL" id="KIM21890.1"/>
    </source>
</evidence>
<accession>A0A0C3AB56</accession>
<gene>
    <name evidence="1" type="ORF">M408DRAFT_333204</name>
</gene>
<reference evidence="2" key="2">
    <citation type="submission" date="2015-01" db="EMBL/GenBank/DDBJ databases">
        <title>Evolutionary Origins and Diversification of the Mycorrhizal Mutualists.</title>
        <authorList>
            <consortium name="DOE Joint Genome Institute"/>
            <consortium name="Mycorrhizal Genomics Consortium"/>
            <person name="Kohler A."/>
            <person name="Kuo A."/>
            <person name="Nagy L.G."/>
            <person name="Floudas D."/>
            <person name="Copeland A."/>
            <person name="Barry K.W."/>
            <person name="Cichocki N."/>
            <person name="Veneault-Fourrey C."/>
            <person name="LaButti K."/>
            <person name="Lindquist E.A."/>
            <person name="Lipzen A."/>
            <person name="Lundell T."/>
            <person name="Morin E."/>
            <person name="Murat C."/>
            <person name="Riley R."/>
            <person name="Ohm R."/>
            <person name="Sun H."/>
            <person name="Tunlid A."/>
            <person name="Henrissat B."/>
            <person name="Grigoriev I.V."/>
            <person name="Hibbett D.S."/>
            <person name="Martin F."/>
        </authorList>
    </citation>
    <scope>NUCLEOTIDE SEQUENCE [LARGE SCALE GENOMIC DNA]</scope>
    <source>
        <strain evidence="2">MAFF 305830</strain>
    </source>
</reference>
<name>A0A0C3AB56_SERVB</name>
<proteinExistence type="predicted"/>
<dbReference type="Gene3D" id="3.80.10.10">
    <property type="entry name" value="Ribonuclease Inhibitor"/>
    <property type="match status" value="1"/>
</dbReference>
<dbReference type="HOGENOM" id="CLU_467051_0_0_1"/>
<sequence length="574" mass="64299">MPLPDPPSNDKLTPAQRAMLEKGIQSDQRQIEAISAIINEEKEKYITHATAIAHLDPAIARAKHACNTQQELMADLIRMENKLRESCGLNSPDLAQESSARNACESAMTCVNAQLQSVIKTLADQNTQLSENVSILHRLILEMTQEMYAQTLMQSSAKEHIADAQKYQDTIQEKKSLLRSRIHSINSIPFEVLSIIFALRVHSDWEEYFQKPTTLHMPMTAFALAHVCQLWRRVAQAEKALWHFVPLPPRSSLELLEGFCQANDRPKTIVYDLNTPRNLYHSLSSAQSSIDRIAGLQPYSLKLICGGDTSISRNSSSIPFKNPTSLTVYLCSPLRAMFFNTLLANFPNCKALEIVRCEMSTAVLPPLATVFPQLTSLRIDITNQGSISVIECLGSNLMELHIKHHGTEALPPFATNLRLPKLKVLGLTFSDAAVFHSLELPTMTTLVLYGPKQAYMAPLTLVNFTESPSFGSVQTLELQKWGQYRSSAGLIWGVTHPILEIVEKLKLITTLKFTDSFVDGNHMYNFCMYTDRGGDVGETTNYRLRKIVINGCNGITQWQCWTIGRFAGELEVFL</sequence>
<dbReference type="AlphaFoldDB" id="A0A0C3AB56"/>
<dbReference type="Proteomes" id="UP000054097">
    <property type="component" value="Unassembled WGS sequence"/>
</dbReference>
<evidence type="ECO:0000313" key="2">
    <source>
        <dbReference type="Proteomes" id="UP000054097"/>
    </source>
</evidence>
<reference evidence="1 2" key="1">
    <citation type="submission" date="2014-04" db="EMBL/GenBank/DDBJ databases">
        <authorList>
            <consortium name="DOE Joint Genome Institute"/>
            <person name="Kuo A."/>
            <person name="Zuccaro A."/>
            <person name="Kohler A."/>
            <person name="Nagy L.G."/>
            <person name="Floudas D."/>
            <person name="Copeland A."/>
            <person name="Barry K.W."/>
            <person name="Cichocki N."/>
            <person name="Veneault-Fourrey C."/>
            <person name="LaButti K."/>
            <person name="Lindquist E.A."/>
            <person name="Lipzen A."/>
            <person name="Lundell T."/>
            <person name="Morin E."/>
            <person name="Murat C."/>
            <person name="Sun H."/>
            <person name="Tunlid A."/>
            <person name="Henrissat B."/>
            <person name="Grigoriev I.V."/>
            <person name="Hibbett D.S."/>
            <person name="Martin F."/>
            <person name="Nordberg H.P."/>
            <person name="Cantor M.N."/>
            <person name="Hua S.X."/>
        </authorList>
    </citation>
    <scope>NUCLEOTIDE SEQUENCE [LARGE SCALE GENOMIC DNA]</scope>
    <source>
        <strain evidence="1 2">MAFF 305830</strain>
    </source>
</reference>
<dbReference type="OrthoDB" id="3139399at2759"/>